<evidence type="ECO:0000256" key="1">
    <source>
        <dbReference type="SAM" id="Phobius"/>
    </source>
</evidence>
<dbReference type="OrthoDB" id="3799196at2759"/>
<evidence type="ECO:0000313" key="3">
    <source>
        <dbReference type="Proteomes" id="UP000800035"/>
    </source>
</evidence>
<dbReference type="AlphaFoldDB" id="A0A6A5TPE0"/>
<name>A0A6A5TPE0_9PLEO</name>
<keyword evidence="1" id="KW-0472">Membrane</keyword>
<protein>
    <submittedName>
        <fullName evidence="2">Uncharacterized protein</fullName>
    </submittedName>
</protein>
<organism evidence="2 3">
    <name type="scientific">Byssothecium circinans</name>
    <dbReference type="NCBI Taxonomy" id="147558"/>
    <lineage>
        <taxon>Eukaryota</taxon>
        <taxon>Fungi</taxon>
        <taxon>Dikarya</taxon>
        <taxon>Ascomycota</taxon>
        <taxon>Pezizomycotina</taxon>
        <taxon>Dothideomycetes</taxon>
        <taxon>Pleosporomycetidae</taxon>
        <taxon>Pleosporales</taxon>
        <taxon>Massarineae</taxon>
        <taxon>Massarinaceae</taxon>
        <taxon>Byssothecium</taxon>
    </lineage>
</organism>
<keyword evidence="1" id="KW-1133">Transmembrane helix</keyword>
<dbReference type="EMBL" id="ML976998">
    <property type="protein sequence ID" value="KAF1954565.1"/>
    <property type="molecule type" value="Genomic_DNA"/>
</dbReference>
<gene>
    <name evidence="2" type="ORF">CC80DRAFT_417156</name>
</gene>
<reference evidence="2" key="1">
    <citation type="journal article" date="2020" name="Stud. Mycol.">
        <title>101 Dothideomycetes genomes: a test case for predicting lifestyles and emergence of pathogens.</title>
        <authorList>
            <person name="Haridas S."/>
            <person name="Albert R."/>
            <person name="Binder M."/>
            <person name="Bloem J."/>
            <person name="Labutti K."/>
            <person name="Salamov A."/>
            <person name="Andreopoulos B."/>
            <person name="Baker S."/>
            <person name="Barry K."/>
            <person name="Bills G."/>
            <person name="Bluhm B."/>
            <person name="Cannon C."/>
            <person name="Castanera R."/>
            <person name="Culley D."/>
            <person name="Daum C."/>
            <person name="Ezra D."/>
            <person name="Gonzalez J."/>
            <person name="Henrissat B."/>
            <person name="Kuo A."/>
            <person name="Liang C."/>
            <person name="Lipzen A."/>
            <person name="Lutzoni F."/>
            <person name="Magnuson J."/>
            <person name="Mondo S."/>
            <person name="Nolan M."/>
            <person name="Ohm R."/>
            <person name="Pangilinan J."/>
            <person name="Park H.-J."/>
            <person name="Ramirez L."/>
            <person name="Alfaro M."/>
            <person name="Sun H."/>
            <person name="Tritt A."/>
            <person name="Yoshinaga Y."/>
            <person name="Zwiers L.-H."/>
            <person name="Turgeon B."/>
            <person name="Goodwin S."/>
            <person name="Spatafora J."/>
            <person name="Crous P."/>
            <person name="Grigoriev I."/>
        </authorList>
    </citation>
    <scope>NUCLEOTIDE SEQUENCE</scope>
    <source>
        <strain evidence="2">CBS 675.92</strain>
    </source>
</reference>
<accession>A0A6A5TPE0</accession>
<keyword evidence="1" id="KW-0812">Transmembrane</keyword>
<keyword evidence="3" id="KW-1185">Reference proteome</keyword>
<dbReference type="Proteomes" id="UP000800035">
    <property type="component" value="Unassembled WGS sequence"/>
</dbReference>
<proteinExistence type="predicted"/>
<feature type="transmembrane region" description="Helical" evidence="1">
    <location>
        <begin position="92"/>
        <end position="110"/>
    </location>
</feature>
<sequence length="126" mass="14341">MPLKTSATAVEARAEAGHGFIHWGRFYHLTKEEARRLVQEHPNSTWASVPADERLKIQARVNVKLADEGVPIVSEDVLHWRMSLVVRDVRKWAGMISACYLALVLLLTYMRSTTTCRWRGNEPGIN</sequence>
<evidence type="ECO:0000313" key="2">
    <source>
        <dbReference type="EMBL" id="KAF1954565.1"/>
    </source>
</evidence>